<dbReference type="InterPro" id="IPR036365">
    <property type="entry name" value="PGBD-like_sf"/>
</dbReference>
<evidence type="ECO:0000259" key="3">
    <source>
        <dbReference type="Pfam" id="PF13406"/>
    </source>
</evidence>
<evidence type="ECO:0000259" key="2">
    <source>
        <dbReference type="Pfam" id="PF01471"/>
    </source>
</evidence>
<organism evidence="4 5">
    <name type="scientific">Oceanisphaera marina</name>
    <dbReference type="NCBI Taxonomy" id="2017550"/>
    <lineage>
        <taxon>Bacteria</taxon>
        <taxon>Pseudomonadati</taxon>
        <taxon>Pseudomonadota</taxon>
        <taxon>Gammaproteobacteria</taxon>
        <taxon>Aeromonadales</taxon>
        <taxon>Aeromonadaceae</taxon>
        <taxon>Oceanisphaera</taxon>
    </lineage>
</organism>
<feature type="chain" id="PRO_5045159693" evidence="1">
    <location>
        <begin position="24"/>
        <end position="425"/>
    </location>
</feature>
<evidence type="ECO:0000313" key="5">
    <source>
        <dbReference type="Proteomes" id="UP000646152"/>
    </source>
</evidence>
<proteinExistence type="predicted"/>
<dbReference type="Gene3D" id="1.10.101.10">
    <property type="entry name" value="PGBD-like superfamily/PGBD"/>
    <property type="match status" value="1"/>
</dbReference>
<dbReference type="PANTHER" id="PTHR30163:SF8">
    <property type="entry name" value="LYTIC MUREIN TRANSGLYCOSYLASE"/>
    <property type="match status" value="1"/>
</dbReference>
<dbReference type="Gene3D" id="1.10.530.10">
    <property type="match status" value="1"/>
</dbReference>
<dbReference type="RefSeq" id="WP_188629872.1">
    <property type="nucleotide sequence ID" value="NZ_BMKE01000014.1"/>
</dbReference>
<gene>
    <name evidence="4" type="primary">MltB</name>
    <name evidence="4" type="ORF">GCM10011502_18880</name>
</gene>
<name>A0ABQ1IKT8_9GAMM</name>
<dbReference type="InterPro" id="IPR043426">
    <property type="entry name" value="MltB-like"/>
</dbReference>
<feature type="signal peptide" evidence="1">
    <location>
        <begin position="1"/>
        <end position="23"/>
    </location>
</feature>
<dbReference type="InterPro" id="IPR023346">
    <property type="entry name" value="Lysozyme-like_dom_sf"/>
</dbReference>
<dbReference type="InterPro" id="IPR011970">
    <property type="entry name" value="MltB_2"/>
</dbReference>
<feature type="domain" description="Peptidoglycan binding-like" evidence="2">
    <location>
        <begin position="373"/>
        <end position="424"/>
    </location>
</feature>
<dbReference type="PANTHER" id="PTHR30163">
    <property type="entry name" value="MEMBRANE-BOUND LYTIC MUREIN TRANSGLYCOSYLASE B"/>
    <property type="match status" value="1"/>
</dbReference>
<dbReference type="Gene3D" id="1.10.8.350">
    <property type="entry name" value="Bacterial muramidase"/>
    <property type="match status" value="1"/>
</dbReference>
<keyword evidence="1" id="KW-0732">Signal</keyword>
<dbReference type="Pfam" id="PF01471">
    <property type="entry name" value="PG_binding_1"/>
    <property type="match status" value="1"/>
</dbReference>
<feature type="domain" description="Transglycosylase SLT" evidence="3">
    <location>
        <begin position="57"/>
        <end position="348"/>
    </location>
</feature>
<dbReference type="PROSITE" id="PS51257">
    <property type="entry name" value="PROKAR_LIPOPROTEIN"/>
    <property type="match status" value="1"/>
</dbReference>
<accession>A0ABQ1IKT8</accession>
<dbReference type="Proteomes" id="UP000646152">
    <property type="component" value="Unassembled WGS sequence"/>
</dbReference>
<dbReference type="NCBIfam" id="TIGR02283">
    <property type="entry name" value="MltB_2"/>
    <property type="match status" value="1"/>
</dbReference>
<dbReference type="EMBL" id="BMKE01000014">
    <property type="protein sequence ID" value="GGB45781.1"/>
    <property type="molecule type" value="Genomic_DNA"/>
</dbReference>
<dbReference type="SUPFAM" id="SSF53955">
    <property type="entry name" value="Lysozyme-like"/>
    <property type="match status" value="1"/>
</dbReference>
<protein>
    <submittedName>
        <fullName evidence="4">Murein transglycosylase</fullName>
    </submittedName>
</protein>
<keyword evidence="5" id="KW-1185">Reference proteome</keyword>
<dbReference type="InterPro" id="IPR002477">
    <property type="entry name" value="Peptidoglycan-bd-like"/>
</dbReference>
<dbReference type="SUPFAM" id="SSF47090">
    <property type="entry name" value="PGBD-like"/>
    <property type="match status" value="1"/>
</dbReference>
<dbReference type="CDD" id="cd13399">
    <property type="entry name" value="Slt35-like"/>
    <property type="match status" value="1"/>
</dbReference>
<evidence type="ECO:0000256" key="1">
    <source>
        <dbReference type="SAM" id="SignalP"/>
    </source>
</evidence>
<evidence type="ECO:0000313" key="4">
    <source>
        <dbReference type="EMBL" id="GGB45781.1"/>
    </source>
</evidence>
<dbReference type="Pfam" id="PF13406">
    <property type="entry name" value="SLT_2"/>
    <property type="match status" value="1"/>
</dbReference>
<dbReference type="InterPro" id="IPR031304">
    <property type="entry name" value="SLT_2"/>
</dbReference>
<sequence>MFTRHYISALVLGTVLSGCASHANTAPATPGATAAAKSTAENATVTVKPNPAELADFNAWKTGFRAKALTKGIKAAVFDRAFDGVTLSQQVIKLDGSQAEFTRQIWDYLDTATSSTRVSTGREKAQALASTLKAIEARYQVDAKVILSVWGMETNYGSYRGNTSTIAGLATLAFEGRRRDFAEQQLLAALQILQSGDITPERMKGSWAGAMGHTQFMPTSYLEYAQDFTGDGKRDIWSDDPTDALASTAAYLKRFGWQHNAPWGVEVSLPKGFDYANADQNNRQPVSTWRAQGVTTITGQPLPDFGDAAILVPAGAHGPTFAIFNNFRVIRRYNNATSYAMAVGHLADKIAGGGEFVAKWPRAERALSRNEKIELQRQLTARGFDTQGADGVIGPNTISAIRGYQQSRNQVADGYASASLLEQLR</sequence>
<comment type="caution">
    <text evidence="4">The sequence shown here is derived from an EMBL/GenBank/DDBJ whole genome shotgun (WGS) entry which is preliminary data.</text>
</comment>
<dbReference type="InterPro" id="IPR036366">
    <property type="entry name" value="PGBDSf"/>
</dbReference>
<reference evidence="5" key="1">
    <citation type="journal article" date="2019" name="Int. J. Syst. Evol. Microbiol.">
        <title>The Global Catalogue of Microorganisms (GCM) 10K type strain sequencing project: providing services to taxonomists for standard genome sequencing and annotation.</title>
        <authorList>
            <consortium name="The Broad Institute Genomics Platform"/>
            <consortium name="The Broad Institute Genome Sequencing Center for Infectious Disease"/>
            <person name="Wu L."/>
            <person name="Ma J."/>
        </authorList>
    </citation>
    <scope>NUCLEOTIDE SEQUENCE [LARGE SCALE GENOMIC DNA]</scope>
    <source>
        <strain evidence="5">CGMCC 1.15923</strain>
    </source>
</reference>